<gene>
    <name evidence="1" type="ORF">LA5096_02200</name>
</gene>
<dbReference type="EMBL" id="CXWC01000007">
    <property type="protein sequence ID" value="CTQ69636.1"/>
    <property type="molecule type" value="Genomic_DNA"/>
</dbReference>
<proteinExistence type="predicted"/>
<protein>
    <submittedName>
        <fullName evidence="1">Uncharacterized protein</fullName>
    </submittedName>
</protein>
<sequence>MQFNWNRKGPIHWGVDGRSVDWLRKYLTLIIKKLFAMADAPGETGGTNPAAGCGFAVPRFMDMSRFSRKTELESEIFTIH</sequence>
<keyword evidence="2" id="KW-1185">Reference proteome</keyword>
<evidence type="ECO:0000313" key="1">
    <source>
        <dbReference type="EMBL" id="CTQ69636.1"/>
    </source>
</evidence>
<name>A0A0M7A5D0_9HYPH</name>
<evidence type="ECO:0000313" key="2">
    <source>
        <dbReference type="Proteomes" id="UP000049983"/>
    </source>
</evidence>
<organism evidence="1 2">
    <name type="scientific">Roseibium album</name>
    <dbReference type="NCBI Taxonomy" id="311410"/>
    <lineage>
        <taxon>Bacteria</taxon>
        <taxon>Pseudomonadati</taxon>
        <taxon>Pseudomonadota</taxon>
        <taxon>Alphaproteobacteria</taxon>
        <taxon>Hyphomicrobiales</taxon>
        <taxon>Stappiaceae</taxon>
        <taxon>Roseibium</taxon>
    </lineage>
</organism>
<dbReference type="Proteomes" id="UP000049983">
    <property type="component" value="Unassembled WGS sequence"/>
</dbReference>
<dbReference type="STRING" id="311410.LA5095_06127"/>
<dbReference type="AlphaFoldDB" id="A0A0M7A5D0"/>
<accession>A0A0M7A5D0</accession>
<reference evidence="2" key="1">
    <citation type="submission" date="2015-07" db="EMBL/GenBank/DDBJ databases">
        <authorList>
            <person name="Rodrigo-Torres Lidia"/>
            <person name="Arahal R.David."/>
        </authorList>
    </citation>
    <scope>NUCLEOTIDE SEQUENCE [LARGE SCALE GENOMIC DNA]</scope>
    <source>
        <strain evidence="2">CECT 5096</strain>
    </source>
</reference>